<keyword evidence="6" id="KW-1185">Reference proteome</keyword>
<name>A0AAF0BXW0_9ACTN</name>
<accession>A0AAF0BXW0</accession>
<dbReference type="Gene3D" id="1.10.10.60">
    <property type="entry name" value="Homeodomain-like"/>
    <property type="match status" value="1"/>
</dbReference>
<dbReference type="SMART" id="SM00342">
    <property type="entry name" value="HTH_ARAC"/>
    <property type="match status" value="1"/>
</dbReference>
<keyword evidence="1" id="KW-0805">Transcription regulation</keyword>
<dbReference type="AlphaFoldDB" id="A0AAF0BXW0"/>
<sequence length="234" mass="23875">MYAEHPSRLAGVVVWTAVASGAQRVLPDGCMDVIWLGDEVVVAGPDEVAHVSEAPAGTPCTGLRFAPGLLPPLLGVPAAAVTGQRVPLAEVWSSAEVERMGHEVALGAPRSAVLEARLAARRRHAAPVDPRLPTVVDGLAAGAPVAAVADAVGLSARQLHRRARDAFGYGPKVLARILRLTRALDLARAGVAPAAVAAATGYADQAHLAREVRALAGAPLREVLAPQPSAGSGA</sequence>
<gene>
    <name evidence="5" type="ORF">PO878_21010</name>
</gene>
<dbReference type="Pfam" id="PF20240">
    <property type="entry name" value="DUF6597"/>
    <property type="match status" value="1"/>
</dbReference>
<evidence type="ECO:0000256" key="1">
    <source>
        <dbReference type="ARBA" id="ARBA00023015"/>
    </source>
</evidence>
<evidence type="ECO:0000313" key="5">
    <source>
        <dbReference type="EMBL" id="WCO69264.1"/>
    </source>
</evidence>
<evidence type="ECO:0000313" key="6">
    <source>
        <dbReference type="Proteomes" id="UP001216390"/>
    </source>
</evidence>
<dbReference type="KEGG" id="ima:PO878_21010"/>
<dbReference type="InterPro" id="IPR018060">
    <property type="entry name" value="HTH_AraC"/>
</dbReference>
<dbReference type="InterPro" id="IPR046532">
    <property type="entry name" value="DUF6597"/>
</dbReference>
<dbReference type="GO" id="GO:0003700">
    <property type="term" value="F:DNA-binding transcription factor activity"/>
    <property type="evidence" value="ECO:0007669"/>
    <property type="project" value="InterPro"/>
</dbReference>
<protein>
    <submittedName>
        <fullName evidence="5">Helix-turn-helix domain-containing protein</fullName>
    </submittedName>
</protein>
<dbReference type="PANTHER" id="PTHR46796">
    <property type="entry name" value="HTH-TYPE TRANSCRIPTIONAL ACTIVATOR RHAS-RELATED"/>
    <property type="match status" value="1"/>
</dbReference>
<keyword evidence="3" id="KW-0804">Transcription</keyword>
<dbReference type="EMBL" id="CP116942">
    <property type="protein sequence ID" value="WCO69264.1"/>
    <property type="molecule type" value="Genomic_DNA"/>
</dbReference>
<dbReference type="PROSITE" id="PS01124">
    <property type="entry name" value="HTH_ARAC_FAMILY_2"/>
    <property type="match status" value="1"/>
</dbReference>
<keyword evidence="2" id="KW-0238">DNA-binding</keyword>
<organism evidence="5 6">
    <name type="scientific">Iamia majanohamensis</name>
    <dbReference type="NCBI Taxonomy" id="467976"/>
    <lineage>
        <taxon>Bacteria</taxon>
        <taxon>Bacillati</taxon>
        <taxon>Actinomycetota</taxon>
        <taxon>Acidimicrobiia</taxon>
        <taxon>Acidimicrobiales</taxon>
        <taxon>Iamiaceae</taxon>
        <taxon>Iamia</taxon>
    </lineage>
</organism>
<feature type="domain" description="HTH araC/xylS-type" evidence="4">
    <location>
        <begin position="129"/>
        <end position="226"/>
    </location>
</feature>
<dbReference type="GO" id="GO:0043565">
    <property type="term" value="F:sequence-specific DNA binding"/>
    <property type="evidence" value="ECO:0007669"/>
    <property type="project" value="InterPro"/>
</dbReference>
<dbReference type="RefSeq" id="WP_272738776.1">
    <property type="nucleotide sequence ID" value="NZ_CP116942.1"/>
</dbReference>
<dbReference type="InterPro" id="IPR050204">
    <property type="entry name" value="AraC_XylS_family_regulators"/>
</dbReference>
<dbReference type="PANTHER" id="PTHR46796:SF15">
    <property type="entry name" value="BLL1074 PROTEIN"/>
    <property type="match status" value="1"/>
</dbReference>
<evidence type="ECO:0000256" key="2">
    <source>
        <dbReference type="ARBA" id="ARBA00023125"/>
    </source>
</evidence>
<evidence type="ECO:0000259" key="4">
    <source>
        <dbReference type="PROSITE" id="PS01124"/>
    </source>
</evidence>
<evidence type="ECO:0000256" key="3">
    <source>
        <dbReference type="ARBA" id="ARBA00023163"/>
    </source>
</evidence>
<dbReference type="Pfam" id="PF12833">
    <property type="entry name" value="HTH_18"/>
    <property type="match status" value="1"/>
</dbReference>
<reference evidence="5" key="1">
    <citation type="submission" date="2023-01" db="EMBL/GenBank/DDBJ databases">
        <title>The diversity of Class Acidimicrobiia in South China Sea sediment environments and the proposal of Iamia marina sp. nov., a novel species of the genus Iamia.</title>
        <authorList>
            <person name="He Y."/>
            <person name="Tian X."/>
        </authorList>
    </citation>
    <scope>NUCLEOTIDE SEQUENCE</scope>
    <source>
        <strain evidence="5">DSM 19957</strain>
    </source>
</reference>
<proteinExistence type="predicted"/>
<dbReference type="Proteomes" id="UP001216390">
    <property type="component" value="Chromosome"/>
</dbReference>